<dbReference type="SUPFAM" id="SSF52047">
    <property type="entry name" value="RNI-like"/>
    <property type="match status" value="1"/>
</dbReference>
<reference evidence="2" key="1">
    <citation type="submission" date="2020-05" db="EMBL/GenBank/DDBJ databases">
        <title>Phylogenomic resolution of chytrid fungi.</title>
        <authorList>
            <person name="Stajich J.E."/>
            <person name="Amses K."/>
            <person name="Simmons R."/>
            <person name="Seto K."/>
            <person name="Myers J."/>
            <person name="Bonds A."/>
            <person name="Quandt C.A."/>
            <person name="Barry K."/>
            <person name="Liu P."/>
            <person name="Grigoriev I."/>
            <person name="Longcore J.E."/>
            <person name="James T.Y."/>
        </authorList>
    </citation>
    <scope>NUCLEOTIDE SEQUENCE</scope>
    <source>
        <strain evidence="2">JEL0318</strain>
    </source>
</reference>
<gene>
    <name evidence="2" type="ORF">HK097_008764</name>
</gene>
<evidence type="ECO:0000313" key="2">
    <source>
        <dbReference type="EMBL" id="KAJ3050276.1"/>
    </source>
</evidence>
<dbReference type="PANTHER" id="PTHR13318">
    <property type="entry name" value="PARTNER OF PAIRED, ISOFORM B-RELATED"/>
    <property type="match status" value="1"/>
</dbReference>
<dbReference type="InterPro" id="IPR032675">
    <property type="entry name" value="LRR_dom_sf"/>
</dbReference>
<dbReference type="EMBL" id="JADGJD010000533">
    <property type="protein sequence ID" value="KAJ3050276.1"/>
    <property type="molecule type" value="Genomic_DNA"/>
</dbReference>
<dbReference type="PANTHER" id="PTHR13318:SF247">
    <property type="entry name" value="GH16156P"/>
    <property type="match status" value="1"/>
</dbReference>
<keyword evidence="3" id="KW-1185">Reference proteome</keyword>
<dbReference type="GO" id="GO:0031146">
    <property type="term" value="P:SCF-dependent proteasomal ubiquitin-dependent protein catabolic process"/>
    <property type="evidence" value="ECO:0007669"/>
    <property type="project" value="TreeGrafter"/>
</dbReference>
<dbReference type="InterPro" id="IPR006553">
    <property type="entry name" value="Leu-rich_rpt_Cys-con_subtyp"/>
</dbReference>
<dbReference type="Gene3D" id="3.80.10.10">
    <property type="entry name" value="Ribonuclease Inhibitor"/>
    <property type="match status" value="2"/>
</dbReference>
<organism evidence="2 3">
    <name type="scientific">Rhizophlyctis rosea</name>
    <dbReference type="NCBI Taxonomy" id="64517"/>
    <lineage>
        <taxon>Eukaryota</taxon>
        <taxon>Fungi</taxon>
        <taxon>Fungi incertae sedis</taxon>
        <taxon>Chytridiomycota</taxon>
        <taxon>Chytridiomycota incertae sedis</taxon>
        <taxon>Chytridiomycetes</taxon>
        <taxon>Rhizophlyctidales</taxon>
        <taxon>Rhizophlyctidaceae</taxon>
        <taxon>Rhizophlyctis</taxon>
    </lineage>
</organism>
<evidence type="ECO:0000313" key="3">
    <source>
        <dbReference type="Proteomes" id="UP001212841"/>
    </source>
</evidence>
<dbReference type="Gene3D" id="1.20.1280.50">
    <property type="match status" value="1"/>
</dbReference>
<feature type="domain" description="F-box" evidence="1">
    <location>
        <begin position="15"/>
        <end position="61"/>
    </location>
</feature>
<sequence>MSADKVIPPQTKERPPTLTTLPNEILEQIVKRVNATKDHYSLSLVSRVCYRTVTPHLWRVLAPTYLKTLSIIVNNVGKKGPLLSFNSLFDCVKEIDLSKALIYDTEPSTVFEKLILQCHNLEALDMTNCLWLKDEHTTPLINCTKLKRVNFHGCAALKGYKLPLLTQSLLKLEWLSLAFCDHLEELEPVFEDCRAPLKHIDLSGVHDLDDMNRAVRLLFTRCVNTLEEFRVMFNGKLDASGFAILADKTPPIKRFTLSHCTQIQDDTLYALHPIAPQLEVITLSQMDQVTSQAIVDFIRKAHNLQRLDLSAMDLMTDEGIDEILHTCINIQHLTLNGSRTKYTDTTLYSVAAHLPRLKHFGMIYNEQITLEAVKVLVGSCGQLEELRLTGCKNLKGGWLTRLVTTFEEDGDLFFKGREEVRRISGADGVL</sequence>
<proteinExistence type="predicted"/>
<dbReference type="InterPro" id="IPR001810">
    <property type="entry name" value="F-box_dom"/>
</dbReference>
<comment type="caution">
    <text evidence="2">The sequence shown here is derived from an EMBL/GenBank/DDBJ whole genome shotgun (WGS) entry which is preliminary data.</text>
</comment>
<dbReference type="AlphaFoldDB" id="A0AAD5SD53"/>
<dbReference type="GO" id="GO:0019005">
    <property type="term" value="C:SCF ubiquitin ligase complex"/>
    <property type="evidence" value="ECO:0007669"/>
    <property type="project" value="TreeGrafter"/>
</dbReference>
<dbReference type="SUPFAM" id="SSF81383">
    <property type="entry name" value="F-box domain"/>
    <property type="match status" value="1"/>
</dbReference>
<name>A0AAD5SD53_9FUNG</name>
<protein>
    <recommendedName>
        <fullName evidence="1">F-box domain-containing protein</fullName>
    </recommendedName>
</protein>
<dbReference type="PROSITE" id="PS50181">
    <property type="entry name" value="FBOX"/>
    <property type="match status" value="1"/>
</dbReference>
<evidence type="ECO:0000259" key="1">
    <source>
        <dbReference type="PROSITE" id="PS50181"/>
    </source>
</evidence>
<dbReference type="SMART" id="SM00367">
    <property type="entry name" value="LRR_CC"/>
    <property type="match status" value="6"/>
</dbReference>
<dbReference type="Proteomes" id="UP001212841">
    <property type="component" value="Unassembled WGS sequence"/>
</dbReference>
<dbReference type="InterPro" id="IPR036047">
    <property type="entry name" value="F-box-like_dom_sf"/>
</dbReference>
<accession>A0AAD5SD53</accession>